<protein>
    <submittedName>
        <fullName evidence="2">Uncharacterized protein</fullName>
    </submittedName>
</protein>
<dbReference type="Proteomes" id="UP001163046">
    <property type="component" value="Unassembled WGS sequence"/>
</dbReference>
<feature type="compositionally biased region" description="Polar residues" evidence="1">
    <location>
        <begin position="1"/>
        <end position="11"/>
    </location>
</feature>
<reference evidence="2" key="1">
    <citation type="submission" date="2023-01" db="EMBL/GenBank/DDBJ databases">
        <title>Genome assembly of the deep-sea coral Lophelia pertusa.</title>
        <authorList>
            <person name="Herrera S."/>
            <person name="Cordes E."/>
        </authorList>
    </citation>
    <scope>NUCLEOTIDE SEQUENCE</scope>
    <source>
        <strain evidence="2">USNM1676648</strain>
        <tissue evidence="2">Polyp</tissue>
    </source>
</reference>
<name>A0A9X0D011_9CNID</name>
<proteinExistence type="predicted"/>
<dbReference type="OrthoDB" id="5988982at2759"/>
<accession>A0A9X0D011</accession>
<gene>
    <name evidence="2" type="ORF">OS493_007066</name>
</gene>
<organism evidence="2 3">
    <name type="scientific">Desmophyllum pertusum</name>
    <dbReference type="NCBI Taxonomy" id="174260"/>
    <lineage>
        <taxon>Eukaryota</taxon>
        <taxon>Metazoa</taxon>
        <taxon>Cnidaria</taxon>
        <taxon>Anthozoa</taxon>
        <taxon>Hexacorallia</taxon>
        <taxon>Scleractinia</taxon>
        <taxon>Caryophylliina</taxon>
        <taxon>Caryophylliidae</taxon>
        <taxon>Desmophyllum</taxon>
    </lineage>
</organism>
<evidence type="ECO:0000313" key="3">
    <source>
        <dbReference type="Proteomes" id="UP001163046"/>
    </source>
</evidence>
<evidence type="ECO:0000313" key="2">
    <source>
        <dbReference type="EMBL" id="KAJ7380698.1"/>
    </source>
</evidence>
<feature type="region of interest" description="Disordered" evidence="1">
    <location>
        <begin position="1"/>
        <end position="43"/>
    </location>
</feature>
<dbReference type="EMBL" id="MU826352">
    <property type="protein sequence ID" value="KAJ7380698.1"/>
    <property type="molecule type" value="Genomic_DNA"/>
</dbReference>
<evidence type="ECO:0000256" key="1">
    <source>
        <dbReference type="SAM" id="MobiDB-lite"/>
    </source>
</evidence>
<sequence length="225" mass="25586">MPMATKTTPIQQMKKCGDLKRPLNYSDDEEENTGASKKQKIKPDEVVDVDIEHALPYLSIEVVDGNERSRATKKQKKIGPDLWTDIVVEEVDKVPEDINGLKAYKVKLSTSNEKLSDMSAAKDGRPWKKDSQTEWKAFGKVRYFDCKGSYTCINPQCEFKKEFGVVNCTQFDKKSKSCEVCGSKGKHVPCFARRYVVEEKNPYSCIIAVTIPALRSLLYLNRSRM</sequence>
<keyword evidence="3" id="KW-1185">Reference proteome</keyword>
<dbReference type="AlphaFoldDB" id="A0A9X0D011"/>
<comment type="caution">
    <text evidence="2">The sequence shown here is derived from an EMBL/GenBank/DDBJ whole genome shotgun (WGS) entry which is preliminary data.</text>
</comment>